<name>H0HQR8_9HYPH</name>
<dbReference type="AlphaFoldDB" id="H0HQR8"/>
<evidence type="ECO:0000256" key="1">
    <source>
        <dbReference type="SAM" id="MobiDB-lite"/>
    </source>
</evidence>
<evidence type="ECO:0000313" key="2">
    <source>
        <dbReference type="EMBL" id="EHK56882.1"/>
    </source>
</evidence>
<dbReference type="Proteomes" id="UP000003250">
    <property type="component" value="Unassembled WGS sequence"/>
</dbReference>
<feature type="region of interest" description="Disordered" evidence="1">
    <location>
        <begin position="76"/>
        <end position="103"/>
    </location>
</feature>
<gene>
    <name evidence="2" type="ORF">MAXJ12_12492</name>
</gene>
<dbReference type="EMBL" id="AHAM01000096">
    <property type="protein sequence ID" value="EHK56882.1"/>
    <property type="molecule type" value="Genomic_DNA"/>
</dbReference>
<sequence>MDWAKDVWTAIFESLKGHPEATLAATMVFAGGGMLAMSINPWASCGLPAVIYVGYCLRMTGHDKHSERMAELDVQKIEKSRGAKTRQRAQKILERRRDTNGRR</sequence>
<keyword evidence="3" id="KW-1185">Reference proteome</keyword>
<protein>
    <submittedName>
        <fullName evidence="2">Uncharacterized protein</fullName>
    </submittedName>
</protein>
<organism evidence="2 3">
    <name type="scientific">Mesorhizobium alhagi CCNWXJ12-2</name>
    <dbReference type="NCBI Taxonomy" id="1107882"/>
    <lineage>
        <taxon>Bacteria</taxon>
        <taxon>Pseudomonadati</taxon>
        <taxon>Pseudomonadota</taxon>
        <taxon>Alphaproteobacteria</taxon>
        <taxon>Hyphomicrobiales</taxon>
        <taxon>Phyllobacteriaceae</taxon>
        <taxon>Allomesorhizobium</taxon>
    </lineage>
</organism>
<reference evidence="2 3" key="1">
    <citation type="journal article" date="2012" name="J. Bacteriol.">
        <title>Draft Genome Sequence of Mesorhizobium alhagi CCNWXJ12-2T, a Novel Salt-Resistant Species Isolated from the Desert of Northwestern China.</title>
        <authorList>
            <person name="Zhou M."/>
            <person name="Chen W."/>
            <person name="Chen H."/>
            <person name="Wei G."/>
        </authorList>
    </citation>
    <scope>NUCLEOTIDE SEQUENCE [LARGE SCALE GENOMIC DNA]</scope>
    <source>
        <strain evidence="2 3">CCNWXJ12-2</strain>
    </source>
</reference>
<evidence type="ECO:0000313" key="3">
    <source>
        <dbReference type="Proteomes" id="UP000003250"/>
    </source>
</evidence>
<proteinExistence type="predicted"/>
<accession>H0HQR8</accession>
<feature type="compositionally biased region" description="Basic and acidic residues" evidence="1">
    <location>
        <begin position="91"/>
        <end position="103"/>
    </location>
</feature>